<dbReference type="Proteomes" id="UP000640485">
    <property type="component" value="Unassembled WGS sequence"/>
</dbReference>
<accession>A0A934SCE7</accession>
<dbReference type="Pfam" id="PF00593">
    <property type="entry name" value="TonB_dep_Rec_b-barrel"/>
    <property type="match status" value="1"/>
</dbReference>
<keyword evidence="9" id="KW-0406">Ion transport</keyword>
<keyword evidence="12 19" id="KW-0675">Receptor</keyword>
<keyword evidence="20" id="KW-1185">Reference proteome</keyword>
<proteinExistence type="inferred from homology"/>
<keyword evidence="4 14" id="KW-1134">Transmembrane beta strand</keyword>
<evidence type="ECO:0000313" key="19">
    <source>
        <dbReference type="EMBL" id="MBK4215337.1"/>
    </source>
</evidence>
<protein>
    <submittedName>
        <fullName evidence="19">TonB-dependent siderophore receptor</fullName>
    </submittedName>
</protein>
<dbReference type="RefSeq" id="WP_200684283.1">
    <property type="nucleotide sequence ID" value="NZ_JAEPRQ010000001.1"/>
</dbReference>
<evidence type="ECO:0000256" key="15">
    <source>
        <dbReference type="RuleBase" id="RU003357"/>
    </source>
</evidence>
<dbReference type="InterPro" id="IPR039426">
    <property type="entry name" value="TonB-dep_rcpt-like"/>
</dbReference>
<dbReference type="InterPro" id="IPR012910">
    <property type="entry name" value="Plug_dom"/>
</dbReference>
<evidence type="ECO:0000256" key="13">
    <source>
        <dbReference type="ARBA" id="ARBA00023237"/>
    </source>
</evidence>
<keyword evidence="10 15" id="KW-0798">TonB box</keyword>
<sequence length="721" mass="79630">MSLPPLSILRGLLTSTLISTGFVLPAAAQTSTAEQPILLDTITLGVVDDTLTEGTGSYDAGAAETATGLPLSIRETPQSVSVVSQQRITDQGLNSTLDALSYTTGINASSYETDRDSISARGFWIGNYIIDGVKVPTYQGWFSGVSVHSSTATYDHIEVLRGATGLLTGTGEPGAAVSITRKRASSDVAGGTVELRYGSWNRLGGTLDLSQPLSGDGRVRSRLIVDVASEESFVDRYSVEKQTYYGTIEADLTSSTRLSFILEHRNHDPRGSTWGGIPLIFSDGTPTDFDRNFSHAPEWAYWASQQTSLISRLEHEFDNGWKATANLGATWRKYDADLVYYSGELDPVTGLGMIGGAWAGSDRNKLLSLDVKMTGPVELFGRSHTLNFGVQADRDWMKRDWPEAIDEPKPPVNFLDFDGTYPRPVWAESDEDWQVNRTTYSAYGSGQFNLSDRLKLVMGARYTDWSGNMYFEYGEGYRKFKHVTPFAGLVYDLSDEWSVYASYTDVFQSQDYRDRNGKYLDPLLGRNKEIGAKGELMDGRVTASLALFESYQDNFGVEDAGHTIPGSPEPAYIGVDGIVSRGVEIEVNGEIQPGWNLFFGASTVKLRDQNDDTFQPWEPTQTVKLFSTYKMQGALSDLTVGGGFRWQNDTYQDVTNSTGTYRTHQGSFAVVDVMARYDINDRWSAQLNVNNLFDKHYYSGSWGEIDFGNPRNATLSVTSTF</sequence>
<evidence type="ECO:0000259" key="18">
    <source>
        <dbReference type="Pfam" id="PF07715"/>
    </source>
</evidence>
<keyword evidence="11 14" id="KW-0472">Membrane</keyword>
<dbReference type="InterPro" id="IPR036942">
    <property type="entry name" value="Beta-barrel_TonB_sf"/>
</dbReference>
<organism evidence="19 20">
    <name type="scientific">Paracoccus caeni</name>
    <dbReference type="NCBI Taxonomy" id="657651"/>
    <lineage>
        <taxon>Bacteria</taxon>
        <taxon>Pseudomonadati</taxon>
        <taxon>Pseudomonadota</taxon>
        <taxon>Alphaproteobacteria</taxon>
        <taxon>Rhodobacterales</taxon>
        <taxon>Paracoccaceae</taxon>
        <taxon>Paracoccus</taxon>
    </lineage>
</organism>
<evidence type="ECO:0000256" key="10">
    <source>
        <dbReference type="ARBA" id="ARBA00023077"/>
    </source>
</evidence>
<dbReference type="CDD" id="cd01347">
    <property type="entry name" value="ligand_gated_channel"/>
    <property type="match status" value="1"/>
</dbReference>
<dbReference type="SUPFAM" id="SSF56935">
    <property type="entry name" value="Porins"/>
    <property type="match status" value="1"/>
</dbReference>
<evidence type="ECO:0000259" key="17">
    <source>
        <dbReference type="Pfam" id="PF00593"/>
    </source>
</evidence>
<evidence type="ECO:0000256" key="6">
    <source>
        <dbReference type="ARBA" id="ARBA00022692"/>
    </source>
</evidence>
<dbReference type="EMBL" id="JAEPRQ010000001">
    <property type="protein sequence ID" value="MBK4215337.1"/>
    <property type="molecule type" value="Genomic_DNA"/>
</dbReference>
<evidence type="ECO:0000256" key="16">
    <source>
        <dbReference type="SAM" id="SignalP"/>
    </source>
</evidence>
<dbReference type="AlphaFoldDB" id="A0A934SCE7"/>
<feature type="domain" description="TonB-dependent receptor plug" evidence="18">
    <location>
        <begin position="73"/>
        <end position="175"/>
    </location>
</feature>
<comment type="caution">
    <text evidence="19">The sequence shown here is derived from an EMBL/GenBank/DDBJ whole genome shotgun (WGS) entry which is preliminary data.</text>
</comment>
<comment type="similarity">
    <text evidence="2 14 15">Belongs to the TonB-dependent receptor family.</text>
</comment>
<dbReference type="FunFam" id="2.170.130.10:FF:000010">
    <property type="entry name" value="Ferripyoverdine receptor"/>
    <property type="match status" value="1"/>
</dbReference>
<evidence type="ECO:0000256" key="4">
    <source>
        <dbReference type="ARBA" id="ARBA00022452"/>
    </source>
</evidence>
<dbReference type="PANTHER" id="PTHR32552">
    <property type="entry name" value="FERRICHROME IRON RECEPTOR-RELATED"/>
    <property type="match status" value="1"/>
</dbReference>
<gene>
    <name evidence="19" type="ORF">JJJ17_05295</name>
</gene>
<keyword evidence="13 14" id="KW-0998">Cell outer membrane</keyword>
<dbReference type="GO" id="GO:0038023">
    <property type="term" value="F:signaling receptor activity"/>
    <property type="evidence" value="ECO:0007669"/>
    <property type="project" value="InterPro"/>
</dbReference>
<dbReference type="Pfam" id="PF07715">
    <property type="entry name" value="Plug"/>
    <property type="match status" value="1"/>
</dbReference>
<dbReference type="InterPro" id="IPR010105">
    <property type="entry name" value="TonB_sidphr_rcpt"/>
</dbReference>
<reference evidence="19" key="1">
    <citation type="submission" date="2021-01" db="EMBL/GenBank/DDBJ databases">
        <title>Paracoccus amoyensis sp. nov., isolated from the surface seawater along the coast of Xiamen Island, China.</title>
        <authorList>
            <person name="Lyu L."/>
        </authorList>
    </citation>
    <scope>NUCLEOTIDE SEQUENCE</scope>
    <source>
        <strain evidence="19">MJ17</strain>
    </source>
</reference>
<dbReference type="InterPro" id="IPR000531">
    <property type="entry name" value="Beta-barrel_TonB"/>
</dbReference>
<dbReference type="Gene3D" id="2.40.170.20">
    <property type="entry name" value="TonB-dependent receptor, beta-barrel domain"/>
    <property type="match status" value="1"/>
</dbReference>
<name>A0A934SCE7_9RHOB</name>
<feature type="domain" description="TonB-dependent receptor-like beta-barrel" evidence="17">
    <location>
        <begin position="269"/>
        <end position="692"/>
    </location>
</feature>
<evidence type="ECO:0000256" key="1">
    <source>
        <dbReference type="ARBA" id="ARBA00004571"/>
    </source>
</evidence>
<keyword evidence="6 14" id="KW-0812">Transmembrane</keyword>
<dbReference type="GO" id="GO:0009279">
    <property type="term" value="C:cell outer membrane"/>
    <property type="evidence" value="ECO:0007669"/>
    <property type="project" value="UniProtKB-SubCell"/>
</dbReference>
<dbReference type="GO" id="GO:0015891">
    <property type="term" value="P:siderophore transport"/>
    <property type="evidence" value="ECO:0007669"/>
    <property type="project" value="InterPro"/>
</dbReference>
<keyword evidence="7 16" id="KW-0732">Signal</keyword>
<feature type="chain" id="PRO_5037220419" evidence="16">
    <location>
        <begin position="29"/>
        <end position="721"/>
    </location>
</feature>
<comment type="subcellular location">
    <subcellularLocation>
        <location evidence="1 14">Cell outer membrane</location>
        <topology evidence="1 14">Multi-pass membrane protein</topology>
    </subcellularLocation>
</comment>
<dbReference type="NCBIfam" id="TIGR01783">
    <property type="entry name" value="TonB-siderophor"/>
    <property type="match status" value="1"/>
</dbReference>
<evidence type="ECO:0000313" key="20">
    <source>
        <dbReference type="Proteomes" id="UP000640485"/>
    </source>
</evidence>
<dbReference type="PROSITE" id="PS52016">
    <property type="entry name" value="TONB_DEPENDENT_REC_3"/>
    <property type="match status" value="1"/>
</dbReference>
<evidence type="ECO:0000256" key="14">
    <source>
        <dbReference type="PROSITE-ProRule" id="PRU01360"/>
    </source>
</evidence>
<keyword evidence="8" id="KW-0408">Iron</keyword>
<evidence type="ECO:0000256" key="5">
    <source>
        <dbReference type="ARBA" id="ARBA00022496"/>
    </source>
</evidence>
<keyword evidence="5" id="KW-0410">Iron transport</keyword>
<dbReference type="GO" id="GO:0015344">
    <property type="term" value="F:siderophore uptake transmembrane transporter activity"/>
    <property type="evidence" value="ECO:0007669"/>
    <property type="project" value="TreeGrafter"/>
</dbReference>
<keyword evidence="3 14" id="KW-0813">Transport</keyword>
<dbReference type="Gene3D" id="2.170.130.10">
    <property type="entry name" value="TonB-dependent receptor, plug domain"/>
    <property type="match status" value="1"/>
</dbReference>
<evidence type="ECO:0000256" key="12">
    <source>
        <dbReference type="ARBA" id="ARBA00023170"/>
    </source>
</evidence>
<evidence type="ECO:0000256" key="7">
    <source>
        <dbReference type="ARBA" id="ARBA00022729"/>
    </source>
</evidence>
<evidence type="ECO:0000256" key="2">
    <source>
        <dbReference type="ARBA" id="ARBA00009810"/>
    </source>
</evidence>
<evidence type="ECO:0000256" key="9">
    <source>
        <dbReference type="ARBA" id="ARBA00023065"/>
    </source>
</evidence>
<evidence type="ECO:0000256" key="8">
    <source>
        <dbReference type="ARBA" id="ARBA00023004"/>
    </source>
</evidence>
<dbReference type="PANTHER" id="PTHR32552:SF74">
    <property type="entry name" value="HYDROXAMATE SIDEROPHORE RECEPTOR FHUE"/>
    <property type="match status" value="1"/>
</dbReference>
<feature type="signal peptide" evidence="16">
    <location>
        <begin position="1"/>
        <end position="28"/>
    </location>
</feature>
<evidence type="ECO:0000256" key="11">
    <source>
        <dbReference type="ARBA" id="ARBA00023136"/>
    </source>
</evidence>
<evidence type="ECO:0000256" key="3">
    <source>
        <dbReference type="ARBA" id="ARBA00022448"/>
    </source>
</evidence>
<dbReference type="InterPro" id="IPR037066">
    <property type="entry name" value="Plug_dom_sf"/>
</dbReference>